<protein>
    <submittedName>
        <fullName evidence="1">Uncharacterized protein</fullName>
    </submittedName>
</protein>
<organism evidence="1 2">
    <name type="scientific">Dictyobacter alpinus</name>
    <dbReference type="NCBI Taxonomy" id="2014873"/>
    <lineage>
        <taxon>Bacteria</taxon>
        <taxon>Bacillati</taxon>
        <taxon>Chloroflexota</taxon>
        <taxon>Ktedonobacteria</taxon>
        <taxon>Ktedonobacterales</taxon>
        <taxon>Dictyobacteraceae</taxon>
        <taxon>Dictyobacter</taxon>
    </lineage>
</organism>
<proteinExistence type="predicted"/>
<reference evidence="2" key="1">
    <citation type="submission" date="2018-12" db="EMBL/GenBank/DDBJ databases">
        <title>Tengunoibacter tsumagoiensis gen. nov., sp. nov., Dictyobacter kobayashii sp. nov., D. alpinus sp. nov., and D. joshuensis sp. nov. and description of Dictyobacteraceae fam. nov. within the order Ktedonobacterales isolated from Tengu-no-mugimeshi.</title>
        <authorList>
            <person name="Wang C.M."/>
            <person name="Zheng Y."/>
            <person name="Sakai Y."/>
            <person name="Toyoda A."/>
            <person name="Minakuchi Y."/>
            <person name="Abe K."/>
            <person name="Yokota A."/>
            <person name="Yabe S."/>
        </authorList>
    </citation>
    <scope>NUCLEOTIDE SEQUENCE [LARGE SCALE GENOMIC DNA]</scope>
    <source>
        <strain evidence="2">Uno16</strain>
    </source>
</reference>
<accession>A0A402BG67</accession>
<gene>
    <name evidence="1" type="ORF">KDA_58590</name>
</gene>
<dbReference type="Proteomes" id="UP000287171">
    <property type="component" value="Unassembled WGS sequence"/>
</dbReference>
<comment type="caution">
    <text evidence="1">The sequence shown here is derived from an EMBL/GenBank/DDBJ whole genome shotgun (WGS) entry which is preliminary data.</text>
</comment>
<evidence type="ECO:0000313" key="1">
    <source>
        <dbReference type="EMBL" id="GCE30375.1"/>
    </source>
</evidence>
<evidence type="ECO:0000313" key="2">
    <source>
        <dbReference type="Proteomes" id="UP000287171"/>
    </source>
</evidence>
<sequence>MWDWISRVVTSMGNRRTSRKAGKESHYVLLTLLIMQRKEERYDHGETATANGHHGPSR</sequence>
<dbReference type="EMBL" id="BIFT01000002">
    <property type="protein sequence ID" value="GCE30375.1"/>
    <property type="molecule type" value="Genomic_DNA"/>
</dbReference>
<dbReference type="AlphaFoldDB" id="A0A402BG67"/>
<keyword evidence="2" id="KW-1185">Reference proteome</keyword>
<name>A0A402BG67_9CHLR</name>